<dbReference type="Proteomes" id="UP000419144">
    <property type="component" value="Unassembled WGS sequence"/>
</dbReference>
<dbReference type="Gene3D" id="3.10.400.20">
    <property type="match status" value="1"/>
</dbReference>
<dbReference type="Pfam" id="PF01253">
    <property type="entry name" value="SUI1"/>
    <property type="match status" value="1"/>
</dbReference>
<dbReference type="InterPro" id="IPR039757">
    <property type="entry name" value="EIF2D"/>
</dbReference>
<gene>
    <name evidence="3" type="ORF">LtaPh_2207400</name>
</gene>
<dbReference type="SUPFAM" id="SSF88697">
    <property type="entry name" value="PUA domain-like"/>
    <property type="match status" value="1"/>
</dbReference>
<dbReference type="Pfam" id="PF26292">
    <property type="entry name" value="PUA_elF2D"/>
    <property type="match status" value="1"/>
</dbReference>
<dbReference type="PANTHER" id="PTHR12217:SF4">
    <property type="entry name" value="EUKARYOTIC TRANSLATION INITIATION FACTOR 2D"/>
    <property type="match status" value="1"/>
</dbReference>
<dbReference type="PANTHER" id="PTHR12217">
    <property type="entry name" value="EUKARYOTIC TRANSLATION INITIATION FACTOR 2D"/>
    <property type="match status" value="1"/>
</dbReference>
<dbReference type="Gene3D" id="3.30.780.10">
    <property type="entry name" value="SUI1-like domain"/>
    <property type="match status" value="1"/>
</dbReference>
<evidence type="ECO:0000259" key="2">
    <source>
        <dbReference type="PROSITE" id="PS50296"/>
    </source>
</evidence>
<feature type="domain" description="SUI1" evidence="2">
    <location>
        <begin position="571"/>
        <end position="652"/>
    </location>
</feature>
<dbReference type="VEuPathDB" id="TriTrypDB:LtaPh_2207400"/>
<proteinExistence type="predicted"/>
<dbReference type="EMBL" id="BLBS01000029">
    <property type="protein sequence ID" value="GET88547.1"/>
    <property type="molecule type" value="Genomic_DNA"/>
</dbReference>
<dbReference type="InterPro" id="IPR001950">
    <property type="entry name" value="SUI1"/>
</dbReference>
<protein>
    <recommendedName>
        <fullName evidence="2">SUI1 domain-containing protein</fullName>
    </recommendedName>
</protein>
<accession>A0A640KLI2</accession>
<comment type="caution">
    <text evidence="3">The sequence shown here is derived from an EMBL/GenBank/DDBJ whole genome shotgun (WGS) entry which is preliminary data.</text>
</comment>
<dbReference type="InterPro" id="IPR015947">
    <property type="entry name" value="PUA-like_sf"/>
</dbReference>
<keyword evidence="4" id="KW-1185">Reference proteome</keyword>
<name>A0A640KLI2_LEITA</name>
<dbReference type="AlphaFoldDB" id="A0A640KLI2"/>
<sequence>MFKKKCTPKEAQSIGKTDVKKLRADVAIVIGKDNVDKFDLVIGKKDVVTKRKYACGSGSSAFAYFVNDVPFFISIDRLCKQEQDAITQADSFRFLVVPTVFFFLRLHQLLAEKADEWKSFVNEGVVSTVCRGPTSRFLLSGAHLMMPGILSTRKKTPIVVGDVALIYSLGVDIPYAVGIVTSNMSEQRDAGMGVFVVQCFHDALWQEFSNRFITNYSLTSQSPLIPSEFGEDEVCEKLSDVGSATQENENSGNEVSSKKVAEAKEAPDVDFADIFSDEDTMLKFCLCEAVKQVSNSLLPMPITQFTSIVVNEYPRDGAHTSAVQFKDTKYKKALAFFQGFPDLLTISETNPGTHFVTQINKSANVMRQHNTLSAVFLSTTHRKEREKEAQALQAKLLAEGTGVFRQNIVSADVLYAVPHGLDDDLIRILLIGDELKISRDALFPSIEQVATGTVPAIQTTFIDDSVLNELYPQKTLINNLKNYIRAHSLLIVEEGKKGKLPSVKIDDKLSMMLTSKAYAPEMPLDQVVQSMLSLFKLRHEIILQTTVEGSCLASSYLTPKRIIKNGPLPKVHSWSEKSTNNKLVTIVQGLELFGFDLQLLADQWKKQFSTSCSIVDPSTKMKNLKSGTKIPLEIHLQGNLQVKVSEALVNEANVPPSQLVCKKR</sequence>
<dbReference type="FunFam" id="3.30.780.10:FF:000012">
    <property type="entry name" value="Translation initiation factor SUI1, putative"/>
    <property type="match status" value="1"/>
</dbReference>
<reference evidence="3" key="1">
    <citation type="submission" date="2019-11" db="EMBL/GenBank/DDBJ databases">
        <title>Leishmania tarentolae CDS.</title>
        <authorList>
            <person name="Goto Y."/>
            <person name="Yamagishi J."/>
        </authorList>
    </citation>
    <scope>NUCLEOTIDE SEQUENCE [LARGE SCALE GENOMIC DNA]</scope>
    <source>
        <strain evidence="3">Parrot Tar II</strain>
    </source>
</reference>
<feature type="region of interest" description="Disordered" evidence="1">
    <location>
        <begin position="241"/>
        <end position="261"/>
    </location>
</feature>
<dbReference type="GO" id="GO:0001731">
    <property type="term" value="P:formation of translation preinitiation complex"/>
    <property type="evidence" value="ECO:0007669"/>
    <property type="project" value="InterPro"/>
</dbReference>
<dbReference type="OrthoDB" id="199771at2759"/>
<dbReference type="Pfam" id="PF25304">
    <property type="entry name" value="WHD_eIF2D"/>
    <property type="match status" value="1"/>
</dbReference>
<dbReference type="InterPro" id="IPR036877">
    <property type="entry name" value="SUI1_dom_sf"/>
</dbReference>
<evidence type="ECO:0000256" key="1">
    <source>
        <dbReference type="SAM" id="MobiDB-lite"/>
    </source>
</evidence>
<dbReference type="InterPro" id="IPR057429">
    <property type="entry name" value="WH_eIF2D"/>
</dbReference>
<dbReference type="GO" id="GO:0003743">
    <property type="term" value="F:translation initiation factor activity"/>
    <property type="evidence" value="ECO:0007669"/>
    <property type="project" value="InterPro"/>
</dbReference>
<evidence type="ECO:0000313" key="3">
    <source>
        <dbReference type="EMBL" id="GET88547.1"/>
    </source>
</evidence>
<evidence type="ECO:0000313" key="4">
    <source>
        <dbReference type="Proteomes" id="UP000419144"/>
    </source>
</evidence>
<feature type="compositionally biased region" description="Polar residues" evidence="1">
    <location>
        <begin position="242"/>
        <end position="255"/>
    </location>
</feature>
<dbReference type="SUPFAM" id="SSF55159">
    <property type="entry name" value="eIF1-like"/>
    <property type="match status" value="1"/>
</dbReference>
<organism evidence="3 4">
    <name type="scientific">Leishmania tarentolae</name>
    <name type="common">Sauroleishmania tarentolae</name>
    <dbReference type="NCBI Taxonomy" id="5689"/>
    <lineage>
        <taxon>Eukaryota</taxon>
        <taxon>Discoba</taxon>
        <taxon>Euglenozoa</taxon>
        <taxon>Kinetoplastea</taxon>
        <taxon>Metakinetoplastina</taxon>
        <taxon>Trypanosomatida</taxon>
        <taxon>Trypanosomatidae</taxon>
        <taxon>Leishmaniinae</taxon>
        <taxon>Leishmania</taxon>
        <taxon>lizard Leishmania</taxon>
    </lineage>
</organism>
<dbReference type="PROSITE" id="PS50296">
    <property type="entry name" value="SUI1"/>
    <property type="match status" value="1"/>
</dbReference>
<dbReference type="InterPro" id="IPR048248">
    <property type="entry name" value="PUA_eIF2d-like"/>
</dbReference>